<dbReference type="EMBL" id="JACBZD010000001">
    <property type="protein sequence ID" value="NYI04449.1"/>
    <property type="molecule type" value="Genomic_DNA"/>
</dbReference>
<dbReference type="InterPro" id="IPR042171">
    <property type="entry name" value="Acyl-CoA_hotdog"/>
</dbReference>
<proteinExistence type="predicted"/>
<gene>
    <name evidence="3" type="ORF">FHU37_001392</name>
</gene>
<dbReference type="InterPro" id="IPR049450">
    <property type="entry name" value="ACOT8-like_C"/>
</dbReference>
<reference evidence="3 4" key="1">
    <citation type="submission" date="2020-07" db="EMBL/GenBank/DDBJ databases">
        <title>Sequencing the genomes of 1000 actinobacteria strains.</title>
        <authorList>
            <person name="Klenk H.-P."/>
        </authorList>
    </citation>
    <scope>NUCLEOTIDE SEQUENCE [LARGE SCALE GENOMIC DNA]</scope>
    <source>
        <strain evidence="3 4">DSM 42178</strain>
    </source>
</reference>
<accession>A0A852ZQ00</accession>
<dbReference type="InterPro" id="IPR029069">
    <property type="entry name" value="HotDog_dom_sf"/>
</dbReference>
<name>A0A852ZQ00_9ACTN</name>
<protein>
    <submittedName>
        <fullName evidence="3">Acyl-CoA thioesterase</fullName>
    </submittedName>
</protein>
<evidence type="ECO:0000313" key="3">
    <source>
        <dbReference type="EMBL" id="NYI04449.1"/>
    </source>
</evidence>
<evidence type="ECO:0000259" key="2">
    <source>
        <dbReference type="Pfam" id="PF20789"/>
    </source>
</evidence>
<feature type="compositionally biased region" description="Gly residues" evidence="1">
    <location>
        <begin position="160"/>
        <end position="176"/>
    </location>
</feature>
<feature type="domain" description="Acyl-CoA thioesterase-like C-terminal" evidence="2">
    <location>
        <begin position="170"/>
        <end position="279"/>
    </location>
</feature>
<organism evidence="3 4">
    <name type="scientific">Allostreptomyces psammosilenae</name>
    <dbReference type="NCBI Taxonomy" id="1892865"/>
    <lineage>
        <taxon>Bacteria</taxon>
        <taxon>Bacillati</taxon>
        <taxon>Actinomycetota</taxon>
        <taxon>Actinomycetes</taxon>
        <taxon>Kitasatosporales</taxon>
        <taxon>Streptomycetaceae</taxon>
        <taxon>Allostreptomyces</taxon>
    </lineage>
</organism>
<dbReference type="SUPFAM" id="SSF54637">
    <property type="entry name" value="Thioesterase/thiol ester dehydrase-isomerase"/>
    <property type="match status" value="1"/>
</dbReference>
<comment type="caution">
    <text evidence="3">The sequence shown here is derived from an EMBL/GenBank/DDBJ whole genome shotgun (WGS) entry which is preliminary data.</text>
</comment>
<sequence length="291" mass="30147">MSRVVAQPARLVVLEPDWWAWNQAHLGHLAAVALRIAAAKVAATTGAGHVPRSLSLCVPAHPEPGAMEVTATAGRAEDDSRTVTLRGLQGGQPVLLATAVLGAKYSGPRLLGPTAPRVVEPARCPEAVLSTEGVPMAALVEFRPAEAPPGTVPDGAALGRSGGTGGPAGSGGPGASGRHGWLQAWVRFRDGRPLDPPAAAVLADALPPALYRSVDVPRSVDSRELTLHYTDAWPAGGRQLAAGWALARLRTVHAGGGWALEEGQLWSEHGRLLALTRHTRRLAATPVRATG</sequence>
<evidence type="ECO:0000256" key="1">
    <source>
        <dbReference type="SAM" id="MobiDB-lite"/>
    </source>
</evidence>
<keyword evidence="4" id="KW-1185">Reference proteome</keyword>
<dbReference type="RefSeq" id="WP_179813340.1">
    <property type="nucleotide sequence ID" value="NZ_JACBZD010000001.1"/>
</dbReference>
<evidence type="ECO:0000313" key="4">
    <source>
        <dbReference type="Proteomes" id="UP000567795"/>
    </source>
</evidence>
<feature type="region of interest" description="Disordered" evidence="1">
    <location>
        <begin position="146"/>
        <end position="176"/>
    </location>
</feature>
<dbReference type="Proteomes" id="UP000567795">
    <property type="component" value="Unassembled WGS sequence"/>
</dbReference>
<dbReference type="AlphaFoldDB" id="A0A852ZQ00"/>
<dbReference type="Pfam" id="PF20789">
    <property type="entry name" value="4HBT_3C"/>
    <property type="match status" value="1"/>
</dbReference>
<dbReference type="Gene3D" id="2.40.160.210">
    <property type="entry name" value="Acyl-CoA thioesterase, double hotdog domain"/>
    <property type="match status" value="1"/>
</dbReference>